<dbReference type="AlphaFoldDB" id="A0A437RSG6"/>
<dbReference type="EMBL" id="SACR01000001">
    <property type="protein sequence ID" value="RVU49695.1"/>
    <property type="molecule type" value="Genomic_DNA"/>
</dbReference>
<dbReference type="InterPro" id="IPR045617">
    <property type="entry name" value="DUF6445"/>
</dbReference>
<dbReference type="OrthoDB" id="4048724at2"/>
<protein>
    <submittedName>
        <fullName evidence="1">Uncharacterized protein</fullName>
    </submittedName>
</protein>
<proteinExistence type="predicted"/>
<dbReference type="RefSeq" id="WP_128227328.1">
    <property type="nucleotide sequence ID" value="NZ_SACR01000001.1"/>
</dbReference>
<evidence type="ECO:0000313" key="2">
    <source>
        <dbReference type="Proteomes" id="UP000285575"/>
    </source>
</evidence>
<evidence type="ECO:0000313" key="1">
    <source>
        <dbReference type="EMBL" id="RVU49695.1"/>
    </source>
</evidence>
<dbReference type="Pfam" id="PF20043">
    <property type="entry name" value="DUF6445"/>
    <property type="match status" value="1"/>
</dbReference>
<reference evidence="1 2" key="1">
    <citation type="submission" date="2019-01" db="EMBL/GenBank/DDBJ databases">
        <authorList>
            <person name="Chen W.-M."/>
        </authorList>
    </citation>
    <scope>NUCLEOTIDE SEQUENCE [LARGE SCALE GENOMIC DNA]</scope>
    <source>
        <strain evidence="1 2">KYPY4</strain>
    </source>
</reference>
<name>A0A437RSG6_9BURK</name>
<accession>A0A437RSG6</accession>
<comment type="caution">
    <text evidence="1">The sequence shown here is derived from an EMBL/GenBank/DDBJ whole genome shotgun (WGS) entry which is preliminary data.</text>
</comment>
<sequence>MFNPRPRIERVSVGGVHDVWVVDDVLLDPEALRERAIAGRASFRAAPFNAYPGLEWQQGPDIDGPLSDFFMLHLRQRLGARRTQSMYSRLSLATLQPAQLRPLQRLCHRDRFGTTAEQTVAACTLYLFHDAALGGTSFYLPRRPIEDINADIRRWAAMDDAAFTAEIGAPPGYIGASNAHFELAAVVPAAYNRAVFYDGGHFHSSHITQPEKLSADPAQGRLTLNGFFICRRAAA</sequence>
<organism evidence="1 2">
    <name type="scientific">Rubrivivax rivuli</name>
    <dbReference type="NCBI Taxonomy" id="1862385"/>
    <lineage>
        <taxon>Bacteria</taxon>
        <taxon>Pseudomonadati</taxon>
        <taxon>Pseudomonadota</taxon>
        <taxon>Betaproteobacteria</taxon>
        <taxon>Burkholderiales</taxon>
        <taxon>Sphaerotilaceae</taxon>
        <taxon>Rubrivivax</taxon>
    </lineage>
</organism>
<gene>
    <name evidence="1" type="ORF">EOE66_03835</name>
</gene>
<keyword evidence="2" id="KW-1185">Reference proteome</keyword>
<dbReference type="Proteomes" id="UP000285575">
    <property type="component" value="Unassembled WGS sequence"/>
</dbReference>